<feature type="compositionally biased region" description="Pro residues" evidence="3">
    <location>
        <begin position="186"/>
        <end position="195"/>
    </location>
</feature>
<dbReference type="SMART" id="SM00358">
    <property type="entry name" value="DSRM"/>
    <property type="match status" value="1"/>
</dbReference>
<dbReference type="InterPro" id="IPR014720">
    <property type="entry name" value="dsRBD_dom"/>
</dbReference>
<reference evidence="5" key="1">
    <citation type="submission" date="2023-11" db="EMBL/GenBank/DDBJ databases">
        <authorList>
            <person name="De Vega J J."/>
            <person name="De Vega J J."/>
        </authorList>
    </citation>
    <scope>NUCLEOTIDE SEQUENCE</scope>
</reference>
<feature type="region of interest" description="Disordered" evidence="3">
    <location>
        <begin position="167"/>
        <end position="202"/>
    </location>
</feature>
<dbReference type="GO" id="GO:0004525">
    <property type="term" value="F:ribonuclease III activity"/>
    <property type="evidence" value="ECO:0007669"/>
    <property type="project" value="InterPro"/>
</dbReference>
<feature type="region of interest" description="Disordered" evidence="3">
    <location>
        <begin position="254"/>
        <end position="278"/>
    </location>
</feature>
<keyword evidence="6" id="KW-1185">Reference proteome</keyword>
<dbReference type="SUPFAM" id="SSF54768">
    <property type="entry name" value="dsRNA-binding domain-like"/>
    <property type="match status" value="1"/>
</dbReference>
<accession>A0AAD2JW03</accession>
<dbReference type="Gene3D" id="1.10.1520.10">
    <property type="entry name" value="Ribonuclease III domain"/>
    <property type="match status" value="1"/>
</dbReference>
<dbReference type="GO" id="GO:0003723">
    <property type="term" value="F:RNA binding"/>
    <property type="evidence" value="ECO:0007669"/>
    <property type="project" value="UniProtKB-UniRule"/>
</dbReference>
<sequence length="278" mass="30666">MVPPLPKITGDVDIILDVYSHESLKMGDERNIDYGDTGRLIELGEKAIQMALTFHFFNKRPMLDVEEIQVCVYTFILFRLPNEFRLEAKASIATVLSDENLREWLTAYNIKSKYKAAPNTVDILNSPEEMRKFFKSYAGALQHRNGLNHVISWITALVDPDAQPNNFVKAMSPSSASEDHDSPLAPDSPAPPLPNSPASQTAPKAVEGNFSLLIFNQTASQKGIKVTYPAVQLSGPSHQPLWKVTCCLDGVPQGEGTGRSQKQAKEEAGRQASAKLGW</sequence>
<evidence type="ECO:0000256" key="1">
    <source>
        <dbReference type="ARBA" id="ARBA00022884"/>
    </source>
</evidence>
<evidence type="ECO:0000313" key="6">
    <source>
        <dbReference type="Proteomes" id="UP001295794"/>
    </source>
</evidence>
<evidence type="ECO:0000259" key="4">
    <source>
        <dbReference type="PROSITE" id="PS50137"/>
    </source>
</evidence>
<evidence type="ECO:0000256" key="2">
    <source>
        <dbReference type="PROSITE-ProRule" id="PRU00266"/>
    </source>
</evidence>
<dbReference type="PROSITE" id="PS50137">
    <property type="entry name" value="DS_RBD"/>
    <property type="match status" value="1"/>
</dbReference>
<gene>
    <name evidence="5" type="ORF">MYCIT1_LOCUS5566</name>
</gene>
<dbReference type="InterPro" id="IPR036389">
    <property type="entry name" value="RNase_III_sf"/>
</dbReference>
<evidence type="ECO:0000313" key="5">
    <source>
        <dbReference type="EMBL" id="CAK5264957.1"/>
    </source>
</evidence>
<feature type="domain" description="DRBM" evidence="4">
    <location>
        <begin position="207"/>
        <end position="278"/>
    </location>
</feature>
<dbReference type="Pfam" id="PF00035">
    <property type="entry name" value="dsrm"/>
    <property type="match status" value="1"/>
</dbReference>
<dbReference type="EMBL" id="CAVNYO010000077">
    <property type="protein sequence ID" value="CAK5264957.1"/>
    <property type="molecule type" value="Genomic_DNA"/>
</dbReference>
<comment type="caution">
    <text evidence="5">The sequence shown here is derived from an EMBL/GenBank/DDBJ whole genome shotgun (WGS) entry which is preliminary data.</text>
</comment>
<evidence type="ECO:0000256" key="3">
    <source>
        <dbReference type="SAM" id="MobiDB-lite"/>
    </source>
</evidence>
<protein>
    <recommendedName>
        <fullName evidence="4">DRBM domain-containing protein</fullName>
    </recommendedName>
</protein>
<organism evidence="5 6">
    <name type="scientific">Mycena citricolor</name>
    <dbReference type="NCBI Taxonomy" id="2018698"/>
    <lineage>
        <taxon>Eukaryota</taxon>
        <taxon>Fungi</taxon>
        <taxon>Dikarya</taxon>
        <taxon>Basidiomycota</taxon>
        <taxon>Agaricomycotina</taxon>
        <taxon>Agaricomycetes</taxon>
        <taxon>Agaricomycetidae</taxon>
        <taxon>Agaricales</taxon>
        <taxon>Marasmiineae</taxon>
        <taxon>Mycenaceae</taxon>
        <taxon>Mycena</taxon>
    </lineage>
</organism>
<proteinExistence type="predicted"/>
<dbReference type="AlphaFoldDB" id="A0AAD2JW03"/>
<keyword evidence="1 2" id="KW-0694">RNA-binding</keyword>
<dbReference type="GO" id="GO:0006396">
    <property type="term" value="P:RNA processing"/>
    <property type="evidence" value="ECO:0007669"/>
    <property type="project" value="InterPro"/>
</dbReference>
<dbReference type="Proteomes" id="UP001295794">
    <property type="component" value="Unassembled WGS sequence"/>
</dbReference>
<name>A0AAD2JW03_9AGAR</name>
<dbReference type="Gene3D" id="3.30.160.20">
    <property type="match status" value="1"/>
</dbReference>